<evidence type="ECO:0000256" key="1">
    <source>
        <dbReference type="SAM" id="Phobius"/>
    </source>
</evidence>
<organism evidence="2 3">
    <name type="scientific">Caballeronia sordidicola</name>
    <name type="common">Burkholderia sordidicola</name>
    <dbReference type="NCBI Taxonomy" id="196367"/>
    <lineage>
        <taxon>Bacteria</taxon>
        <taxon>Pseudomonadati</taxon>
        <taxon>Pseudomonadota</taxon>
        <taxon>Betaproteobacteria</taxon>
        <taxon>Burkholderiales</taxon>
        <taxon>Burkholderiaceae</taxon>
        <taxon>Caballeronia</taxon>
    </lineage>
</organism>
<keyword evidence="1" id="KW-0812">Transmembrane</keyword>
<reference evidence="2 3" key="1">
    <citation type="submission" date="2016-01" db="EMBL/GenBank/DDBJ databases">
        <authorList>
            <person name="Oliw E.H."/>
        </authorList>
    </citation>
    <scope>NUCLEOTIDE SEQUENCE [LARGE SCALE GENOMIC DNA]</scope>
    <source>
        <strain evidence="2">LMG 22029</strain>
    </source>
</reference>
<accession>A0A158I1B1</accession>
<sequence length="112" mass="12368">MRESIVKLRTMAADTPTYDDTVMELMRKIIHHVAGEETILLPMAEDVLAADLRNLGTQMNLRRLQLVAHRPAEIAMNSAGAFPILTFSIAGLAALAVLKISRTLSRTPRGMR</sequence>
<gene>
    <name evidence="2" type="ORF">AWB64_05272</name>
</gene>
<evidence type="ECO:0000313" key="2">
    <source>
        <dbReference type="EMBL" id="SAL50049.1"/>
    </source>
</evidence>
<dbReference type="EMBL" id="FCOC02000023">
    <property type="protein sequence ID" value="SAL50049.1"/>
    <property type="molecule type" value="Genomic_DNA"/>
</dbReference>
<keyword evidence="1" id="KW-1133">Transmembrane helix</keyword>
<protein>
    <recommendedName>
        <fullName evidence="4">Hemerythrin-like domain-containing protein</fullName>
    </recommendedName>
</protein>
<proteinExistence type="predicted"/>
<dbReference type="Proteomes" id="UP000054893">
    <property type="component" value="Unassembled WGS sequence"/>
</dbReference>
<feature type="transmembrane region" description="Helical" evidence="1">
    <location>
        <begin position="80"/>
        <end position="101"/>
    </location>
</feature>
<dbReference type="AlphaFoldDB" id="A0A158I1B1"/>
<evidence type="ECO:0000313" key="3">
    <source>
        <dbReference type="Proteomes" id="UP000054893"/>
    </source>
</evidence>
<keyword evidence="1" id="KW-0472">Membrane</keyword>
<name>A0A158I1B1_CABSO</name>
<evidence type="ECO:0008006" key="4">
    <source>
        <dbReference type="Google" id="ProtNLM"/>
    </source>
</evidence>